<comment type="subcellular location">
    <subcellularLocation>
        <location evidence="1">Cell membrane</location>
        <topology evidence="1">Multi-pass membrane protein</topology>
    </subcellularLocation>
</comment>
<evidence type="ECO:0000256" key="4">
    <source>
        <dbReference type="ARBA" id="ARBA00022989"/>
    </source>
</evidence>
<feature type="transmembrane region" description="Helical" evidence="6">
    <location>
        <begin position="35"/>
        <end position="56"/>
    </location>
</feature>
<organism evidence="7 8">
    <name type="scientific">Candidatus Caccousia avicola</name>
    <dbReference type="NCBI Taxonomy" id="2840721"/>
    <lineage>
        <taxon>Bacteria</taxon>
        <taxon>Bacillati</taxon>
        <taxon>Bacillota</taxon>
        <taxon>Clostridia</taxon>
        <taxon>Eubacteriales</taxon>
        <taxon>Oscillospiraceae</taxon>
        <taxon>Oscillospiraceae incertae sedis</taxon>
        <taxon>Candidatus Caccousia</taxon>
    </lineage>
</organism>
<protein>
    <submittedName>
        <fullName evidence="7">Branched-chain amino acid ABC transporter permease</fullName>
    </submittedName>
</protein>
<evidence type="ECO:0000256" key="6">
    <source>
        <dbReference type="SAM" id="Phobius"/>
    </source>
</evidence>
<dbReference type="Pfam" id="PF02653">
    <property type="entry name" value="BPD_transp_2"/>
    <property type="match status" value="1"/>
</dbReference>
<feature type="transmembrane region" description="Helical" evidence="6">
    <location>
        <begin position="257"/>
        <end position="281"/>
    </location>
</feature>
<gene>
    <name evidence="7" type="ORF">IAB89_05540</name>
</gene>
<feature type="transmembrane region" description="Helical" evidence="6">
    <location>
        <begin position="122"/>
        <end position="140"/>
    </location>
</feature>
<dbReference type="EMBL" id="DVGZ01000055">
    <property type="protein sequence ID" value="HIR47108.1"/>
    <property type="molecule type" value="Genomic_DNA"/>
</dbReference>
<keyword evidence="2" id="KW-1003">Cell membrane</keyword>
<dbReference type="CDD" id="cd06581">
    <property type="entry name" value="TM_PBP1_LivM_like"/>
    <property type="match status" value="1"/>
</dbReference>
<dbReference type="PANTHER" id="PTHR30482:SF10">
    <property type="entry name" value="HIGH-AFFINITY BRANCHED-CHAIN AMINO ACID TRANSPORT PROTEIN BRAE"/>
    <property type="match status" value="1"/>
</dbReference>
<feature type="transmembrane region" description="Helical" evidence="6">
    <location>
        <begin position="7"/>
        <end position="29"/>
    </location>
</feature>
<feature type="transmembrane region" description="Helical" evidence="6">
    <location>
        <begin position="293"/>
        <end position="312"/>
    </location>
</feature>
<dbReference type="InterPro" id="IPR043428">
    <property type="entry name" value="LivM-like"/>
</dbReference>
<dbReference type="Proteomes" id="UP000824242">
    <property type="component" value="Unassembled WGS sequence"/>
</dbReference>
<feature type="transmembrane region" description="Helical" evidence="6">
    <location>
        <begin position="219"/>
        <end position="237"/>
    </location>
</feature>
<evidence type="ECO:0000313" key="7">
    <source>
        <dbReference type="EMBL" id="HIR47108.1"/>
    </source>
</evidence>
<comment type="caution">
    <text evidence="7">The sequence shown here is derived from an EMBL/GenBank/DDBJ whole genome shotgun (WGS) entry which is preliminary data.</text>
</comment>
<sequence>MPKSKLLSYAVNAGLLLVFYFLFFALIANGTINRYSSGIMTTMFINIILTVSLNLVSGFLGQLVLGHAGFMSVGAYTAALFTLYSGLPITISFPISIVLAGVMAAVFGVIIGVPALRLRGDYLAIITLGFGEIIRVIILACDFTGGAKGLRGIPTILPKGSDATSLALAKYSYVFWLAVITVVIIWAFVRSRHGRAVIAIREDEIAAEASGIHTTYYKLFAFVMAAFFAGVAGSVYAHHIGVLDPGKFNFDYSVEILLMAVLGGLGSITGSIIAAVALTILPEFLRGFEDYRMLIYAVILIIVMLFKPSGLMGQREFSLSGLAARLTAKKRKGE</sequence>
<feature type="transmembrane region" description="Helical" evidence="6">
    <location>
        <begin position="171"/>
        <end position="189"/>
    </location>
</feature>
<accession>A0A9D1APC1</accession>
<evidence type="ECO:0000256" key="3">
    <source>
        <dbReference type="ARBA" id="ARBA00022692"/>
    </source>
</evidence>
<dbReference type="InterPro" id="IPR001851">
    <property type="entry name" value="ABC_transp_permease"/>
</dbReference>
<dbReference type="GO" id="GO:0015658">
    <property type="term" value="F:branched-chain amino acid transmembrane transporter activity"/>
    <property type="evidence" value="ECO:0007669"/>
    <property type="project" value="InterPro"/>
</dbReference>
<dbReference type="AlphaFoldDB" id="A0A9D1APC1"/>
<evidence type="ECO:0000256" key="5">
    <source>
        <dbReference type="ARBA" id="ARBA00023136"/>
    </source>
</evidence>
<feature type="transmembrane region" description="Helical" evidence="6">
    <location>
        <begin position="63"/>
        <end position="85"/>
    </location>
</feature>
<dbReference type="PANTHER" id="PTHR30482">
    <property type="entry name" value="HIGH-AFFINITY BRANCHED-CHAIN AMINO ACID TRANSPORT SYSTEM PERMEASE"/>
    <property type="match status" value="1"/>
</dbReference>
<keyword evidence="3 6" id="KW-0812">Transmembrane</keyword>
<reference evidence="7" key="2">
    <citation type="journal article" date="2021" name="PeerJ">
        <title>Extensive microbial diversity within the chicken gut microbiome revealed by metagenomics and culture.</title>
        <authorList>
            <person name="Gilroy R."/>
            <person name="Ravi A."/>
            <person name="Getino M."/>
            <person name="Pursley I."/>
            <person name="Horton D.L."/>
            <person name="Alikhan N.F."/>
            <person name="Baker D."/>
            <person name="Gharbi K."/>
            <person name="Hall N."/>
            <person name="Watson M."/>
            <person name="Adriaenssens E.M."/>
            <person name="Foster-Nyarko E."/>
            <person name="Jarju S."/>
            <person name="Secka A."/>
            <person name="Antonio M."/>
            <person name="Oren A."/>
            <person name="Chaudhuri R.R."/>
            <person name="La Ragione R."/>
            <person name="Hildebrand F."/>
            <person name="Pallen M.J."/>
        </authorList>
    </citation>
    <scope>NUCLEOTIDE SEQUENCE</scope>
    <source>
        <strain evidence="7">ChiSxjej1B13-7958</strain>
    </source>
</reference>
<keyword evidence="5 6" id="KW-0472">Membrane</keyword>
<name>A0A9D1APC1_9FIRM</name>
<feature type="transmembrane region" description="Helical" evidence="6">
    <location>
        <begin position="91"/>
        <end position="115"/>
    </location>
</feature>
<evidence type="ECO:0000256" key="2">
    <source>
        <dbReference type="ARBA" id="ARBA00022475"/>
    </source>
</evidence>
<evidence type="ECO:0000256" key="1">
    <source>
        <dbReference type="ARBA" id="ARBA00004651"/>
    </source>
</evidence>
<reference evidence="7" key="1">
    <citation type="submission" date="2020-10" db="EMBL/GenBank/DDBJ databases">
        <authorList>
            <person name="Gilroy R."/>
        </authorList>
    </citation>
    <scope>NUCLEOTIDE SEQUENCE</scope>
    <source>
        <strain evidence="7">ChiSxjej1B13-7958</strain>
    </source>
</reference>
<evidence type="ECO:0000313" key="8">
    <source>
        <dbReference type="Proteomes" id="UP000824242"/>
    </source>
</evidence>
<dbReference type="GO" id="GO:0005886">
    <property type="term" value="C:plasma membrane"/>
    <property type="evidence" value="ECO:0007669"/>
    <property type="project" value="UniProtKB-SubCell"/>
</dbReference>
<proteinExistence type="predicted"/>
<keyword evidence="4 6" id="KW-1133">Transmembrane helix</keyword>